<dbReference type="EMBL" id="PFPI01000007">
    <property type="protein sequence ID" value="PIZ93927.1"/>
    <property type="molecule type" value="Genomic_DNA"/>
</dbReference>
<dbReference type="Gene3D" id="3.40.50.80">
    <property type="entry name" value="Nucleotide-binding domain of ferredoxin-NADP reductase (FNR) module"/>
    <property type="match status" value="1"/>
</dbReference>
<evidence type="ECO:0000313" key="2">
    <source>
        <dbReference type="EMBL" id="PIZ93927.1"/>
    </source>
</evidence>
<dbReference type="PANTHER" id="PTHR47354:SF5">
    <property type="entry name" value="PROTEIN RFBI"/>
    <property type="match status" value="1"/>
</dbReference>
<dbReference type="Pfam" id="PF00970">
    <property type="entry name" value="FAD_binding_6"/>
    <property type="match status" value="1"/>
</dbReference>
<dbReference type="PRINTS" id="PR00371">
    <property type="entry name" value="FPNCR"/>
</dbReference>
<dbReference type="SUPFAM" id="SSF52343">
    <property type="entry name" value="Ferredoxin reductase-like, C-terminal NADP-linked domain"/>
    <property type="match status" value="1"/>
</dbReference>
<organism evidence="2 3">
    <name type="scientific">Candidatus Magasanikbacteria bacterium CG_4_10_14_0_2_um_filter_41_31</name>
    <dbReference type="NCBI Taxonomy" id="1974639"/>
    <lineage>
        <taxon>Bacteria</taxon>
        <taxon>Candidatus Magasanikiibacteriota</taxon>
    </lineage>
</organism>
<dbReference type="AlphaFoldDB" id="A0A2M7V5R4"/>
<proteinExistence type="predicted"/>
<sequence length="231" mass="26322">MSTSIQGYIVTLLEKKEIAKHVFELRFSKPEGFSYTPGQFVQFLIPNLEKKTPRAYSISSLPNDDYLEFCIKFLDGGIASEYFRSLNIGVATECKGPLGRFMVKDNPHETFFVATGVGLAPIIGMIRSLAEKKNEAHKIHLLFGVREEDDLFWIERLESMKQQYPQFDFAVTLSRPTLQWTGLKGRVTDHILQDIGTHACYLCGNVDMVKDVRTILLENGVHAENIHFEIF</sequence>
<dbReference type="InterPro" id="IPR017927">
    <property type="entry name" value="FAD-bd_FR_type"/>
</dbReference>
<comment type="caution">
    <text evidence="2">The sequence shown here is derived from an EMBL/GenBank/DDBJ whole genome shotgun (WGS) entry which is preliminary data.</text>
</comment>
<name>A0A2M7V5R4_9BACT</name>
<dbReference type="Pfam" id="PF00175">
    <property type="entry name" value="NAD_binding_1"/>
    <property type="match status" value="1"/>
</dbReference>
<dbReference type="GO" id="GO:0016491">
    <property type="term" value="F:oxidoreductase activity"/>
    <property type="evidence" value="ECO:0007669"/>
    <property type="project" value="InterPro"/>
</dbReference>
<dbReference type="PANTHER" id="PTHR47354">
    <property type="entry name" value="NADH OXIDOREDUCTASE HCR"/>
    <property type="match status" value="1"/>
</dbReference>
<dbReference type="Gene3D" id="2.40.30.10">
    <property type="entry name" value="Translation factors"/>
    <property type="match status" value="1"/>
</dbReference>
<dbReference type="PRINTS" id="PR00410">
    <property type="entry name" value="PHEHYDRXLASE"/>
</dbReference>
<gene>
    <name evidence="2" type="ORF">COX83_00580</name>
</gene>
<accession>A0A2M7V5R4</accession>
<protein>
    <recommendedName>
        <fullName evidence="1">FAD-binding FR-type domain-containing protein</fullName>
    </recommendedName>
</protein>
<dbReference type="InterPro" id="IPR017938">
    <property type="entry name" value="Riboflavin_synthase-like_b-brl"/>
</dbReference>
<dbReference type="SUPFAM" id="SSF63380">
    <property type="entry name" value="Riboflavin synthase domain-like"/>
    <property type="match status" value="1"/>
</dbReference>
<reference evidence="3" key="1">
    <citation type="submission" date="2017-09" db="EMBL/GenBank/DDBJ databases">
        <title>Depth-based differentiation of microbial function through sediment-hosted aquifers and enrichment of novel symbionts in the deep terrestrial subsurface.</title>
        <authorList>
            <person name="Probst A.J."/>
            <person name="Ladd B."/>
            <person name="Jarett J.K."/>
            <person name="Geller-Mcgrath D.E."/>
            <person name="Sieber C.M.K."/>
            <person name="Emerson J.B."/>
            <person name="Anantharaman K."/>
            <person name="Thomas B.C."/>
            <person name="Malmstrom R."/>
            <person name="Stieglmeier M."/>
            <person name="Klingl A."/>
            <person name="Woyke T."/>
            <person name="Ryan C.M."/>
            <person name="Banfield J.F."/>
        </authorList>
    </citation>
    <scope>NUCLEOTIDE SEQUENCE [LARGE SCALE GENOMIC DNA]</scope>
</reference>
<dbReference type="InterPro" id="IPR001709">
    <property type="entry name" value="Flavoprot_Pyr_Nucl_cyt_Rdtase"/>
</dbReference>
<dbReference type="Proteomes" id="UP000230078">
    <property type="component" value="Unassembled WGS sequence"/>
</dbReference>
<evidence type="ECO:0000313" key="3">
    <source>
        <dbReference type="Proteomes" id="UP000230078"/>
    </source>
</evidence>
<dbReference type="InterPro" id="IPR001433">
    <property type="entry name" value="OxRdtase_FAD/NAD-bd"/>
</dbReference>
<dbReference type="InterPro" id="IPR050415">
    <property type="entry name" value="MRET"/>
</dbReference>
<feature type="domain" description="FAD-binding FR-type" evidence="1">
    <location>
        <begin position="5"/>
        <end position="104"/>
    </location>
</feature>
<evidence type="ECO:0000259" key="1">
    <source>
        <dbReference type="PROSITE" id="PS51384"/>
    </source>
</evidence>
<dbReference type="PROSITE" id="PS51384">
    <property type="entry name" value="FAD_FR"/>
    <property type="match status" value="1"/>
</dbReference>
<dbReference type="InterPro" id="IPR008333">
    <property type="entry name" value="Cbr1-like_FAD-bd_dom"/>
</dbReference>
<dbReference type="InterPro" id="IPR039261">
    <property type="entry name" value="FNR_nucleotide-bd"/>
</dbReference>